<feature type="transmembrane region" description="Helical" evidence="18">
    <location>
        <begin position="161"/>
        <end position="179"/>
    </location>
</feature>
<evidence type="ECO:0000256" key="17">
    <source>
        <dbReference type="ARBA" id="ARBA00033321"/>
    </source>
</evidence>
<sequence>MQTEIQQPAWSLSRRLGAWGVHFFTMSGLIWAVLAIGALNAGQLKLMWLWLGISLVVDSIDGPMSRKIRVTEVYPWFSGAMVDNIVDYMTWTLIPALFIAAQVPLGTKPLVYVALAMILMSSMFCYANTKMKSSDWYFVGFPAAWNVIAVVMWIFQTQVALNWVVIVVFSVLAVIPWQWVHPFRVRKLRSVTATCACIWVAATAFMVALQPVHPWWLVAIWLVAGLWIILVGALKSFTSFLD</sequence>
<evidence type="ECO:0000256" key="15">
    <source>
        <dbReference type="ARBA" id="ARBA00023211"/>
    </source>
</evidence>
<feature type="transmembrane region" description="Helical" evidence="18">
    <location>
        <begin position="136"/>
        <end position="155"/>
    </location>
</feature>
<keyword evidence="15" id="KW-0464">Manganese</keyword>
<evidence type="ECO:0000256" key="12">
    <source>
        <dbReference type="ARBA" id="ARBA00023098"/>
    </source>
</evidence>
<evidence type="ECO:0000256" key="14">
    <source>
        <dbReference type="ARBA" id="ARBA00023209"/>
    </source>
</evidence>
<gene>
    <name evidence="19" type="ORF">HMPREF9306_00685</name>
</gene>
<evidence type="ECO:0000256" key="3">
    <source>
        <dbReference type="ARBA" id="ARBA00004429"/>
    </source>
</evidence>
<evidence type="ECO:0000313" key="20">
    <source>
        <dbReference type="Proteomes" id="UP000014417"/>
    </source>
</evidence>
<keyword evidence="8" id="KW-0997">Cell inner membrane</keyword>
<dbReference type="Proteomes" id="UP000014417">
    <property type="component" value="Unassembled WGS sequence"/>
</dbReference>
<keyword evidence="11 18" id="KW-1133">Transmembrane helix</keyword>
<dbReference type="GO" id="GO:0008654">
    <property type="term" value="P:phospholipid biosynthetic process"/>
    <property type="evidence" value="ECO:0007669"/>
    <property type="project" value="UniProtKB-KW"/>
</dbReference>
<accession>S2WZL5</accession>
<keyword evidence="6" id="KW-1003">Cell membrane</keyword>
<dbReference type="Gene3D" id="1.20.120.1760">
    <property type="match status" value="1"/>
</dbReference>
<dbReference type="InterPro" id="IPR043130">
    <property type="entry name" value="CDP-OH_PTrfase_TM_dom"/>
</dbReference>
<evidence type="ECO:0000256" key="6">
    <source>
        <dbReference type="ARBA" id="ARBA00022475"/>
    </source>
</evidence>
<evidence type="ECO:0000313" key="19">
    <source>
        <dbReference type="EMBL" id="EPD33154.1"/>
    </source>
</evidence>
<evidence type="ECO:0000256" key="7">
    <source>
        <dbReference type="ARBA" id="ARBA00022516"/>
    </source>
</evidence>
<organism evidence="19 20">
    <name type="scientific">Propionimicrobium lymphophilum ACS-093-V-SCH5</name>
    <dbReference type="NCBI Taxonomy" id="883161"/>
    <lineage>
        <taxon>Bacteria</taxon>
        <taxon>Bacillati</taxon>
        <taxon>Actinomycetota</taxon>
        <taxon>Actinomycetes</taxon>
        <taxon>Propionibacteriales</taxon>
        <taxon>Propionibacteriaceae</taxon>
        <taxon>Propionimicrobium</taxon>
    </lineage>
</organism>
<protein>
    <recommendedName>
        <fullName evidence="5">Phosphatidylcholine synthase</fullName>
        <ecNumber evidence="4">2.7.8.24</ecNumber>
    </recommendedName>
    <alternativeName>
        <fullName evidence="17">CDP-diglyceride-choline O-phosphatidyltransferase</fullName>
    </alternativeName>
</protein>
<comment type="caution">
    <text evidence="19">The sequence shown here is derived from an EMBL/GenBank/DDBJ whole genome shotgun (WGS) entry which is preliminary data.</text>
</comment>
<keyword evidence="13 18" id="KW-0472">Membrane</keyword>
<feature type="transmembrane region" description="Helical" evidence="18">
    <location>
        <begin position="21"/>
        <end position="41"/>
    </location>
</feature>
<dbReference type="OrthoDB" id="350520at2"/>
<evidence type="ECO:0000256" key="4">
    <source>
        <dbReference type="ARBA" id="ARBA00013195"/>
    </source>
</evidence>
<evidence type="ECO:0000256" key="2">
    <source>
        <dbReference type="ARBA" id="ARBA00001936"/>
    </source>
</evidence>
<evidence type="ECO:0000256" key="13">
    <source>
        <dbReference type="ARBA" id="ARBA00023136"/>
    </source>
</evidence>
<dbReference type="HOGENOM" id="CLU_086279_0_0_11"/>
<keyword evidence="10 18" id="KW-0812">Transmembrane</keyword>
<comment type="cofactor">
    <cofactor evidence="2">
        <name>Mn(2+)</name>
        <dbReference type="ChEBI" id="CHEBI:29035"/>
    </cofactor>
</comment>
<dbReference type="GO" id="GO:0050520">
    <property type="term" value="F:phosphatidylcholine synthase activity"/>
    <property type="evidence" value="ECO:0007669"/>
    <property type="project" value="UniProtKB-EC"/>
</dbReference>
<evidence type="ECO:0000256" key="11">
    <source>
        <dbReference type="ARBA" id="ARBA00022989"/>
    </source>
</evidence>
<name>S2WZL5_9ACTN</name>
<dbReference type="EMBL" id="AGZR01000005">
    <property type="protein sequence ID" value="EPD33154.1"/>
    <property type="molecule type" value="Genomic_DNA"/>
</dbReference>
<evidence type="ECO:0000256" key="8">
    <source>
        <dbReference type="ARBA" id="ARBA00022519"/>
    </source>
</evidence>
<evidence type="ECO:0000256" key="16">
    <source>
        <dbReference type="ARBA" id="ARBA00023264"/>
    </source>
</evidence>
<keyword evidence="7" id="KW-0444">Lipid biosynthesis</keyword>
<proteinExistence type="predicted"/>
<keyword evidence="16" id="KW-1208">Phospholipid metabolism</keyword>
<dbReference type="PATRIC" id="fig|883161.3.peg.685"/>
<dbReference type="AlphaFoldDB" id="S2WZL5"/>
<keyword evidence="14" id="KW-0594">Phospholipid biosynthesis</keyword>
<keyword evidence="20" id="KW-1185">Reference proteome</keyword>
<dbReference type="STRING" id="883161.HMPREF9306_00685"/>
<dbReference type="InterPro" id="IPR026027">
    <property type="entry name" value="PcS"/>
</dbReference>
<feature type="transmembrane region" description="Helical" evidence="18">
    <location>
        <begin position="215"/>
        <end position="234"/>
    </location>
</feature>
<evidence type="ECO:0000256" key="5">
    <source>
        <dbReference type="ARBA" id="ARBA00015623"/>
    </source>
</evidence>
<evidence type="ECO:0000256" key="1">
    <source>
        <dbReference type="ARBA" id="ARBA00000958"/>
    </source>
</evidence>
<feature type="transmembrane region" description="Helical" evidence="18">
    <location>
        <begin position="191"/>
        <end position="209"/>
    </location>
</feature>
<evidence type="ECO:0000256" key="9">
    <source>
        <dbReference type="ARBA" id="ARBA00022679"/>
    </source>
</evidence>
<dbReference type="RefSeq" id="WP_016455529.1">
    <property type="nucleotide sequence ID" value="NZ_KE150269.1"/>
</dbReference>
<evidence type="ECO:0000256" key="18">
    <source>
        <dbReference type="SAM" id="Phobius"/>
    </source>
</evidence>
<comment type="subcellular location">
    <subcellularLocation>
        <location evidence="3">Cell inner membrane</location>
        <topology evidence="3">Multi-pass membrane protein</topology>
    </subcellularLocation>
</comment>
<dbReference type="EC" id="2.7.8.24" evidence="4"/>
<keyword evidence="9" id="KW-0808">Transferase</keyword>
<dbReference type="GO" id="GO:0005886">
    <property type="term" value="C:plasma membrane"/>
    <property type="evidence" value="ECO:0007669"/>
    <property type="project" value="UniProtKB-SubCell"/>
</dbReference>
<dbReference type="PIRSF" id="PIRSF000851">
    <property type="entry name" value="PcS"/>
    <property type="match status" value="1"/>
</dbReference>
<evidence type="ECO:0000256" key="10">
    <source>
        <dbReference type="ARBA" id="ARBA00022692"/>
    </source>
</evidence>
<keyword evidence="12" id="KW-0443">Lipid metabolism</keyword>
<comment type="catalytic activity">
    <reaction evidence="1">
        <text>a CDP-1,2-diacyl-sn-glycerol + choline = a 1,2-diacyl-sn-glycero-3-phosphocholine + CMP + H(+)</text>
        <dbReference type="Rhea" id="RHEA:14597"/>
        <dbReference type="ChEBI" id="CHEBI:15354"/>
        <dbReference type="ChEBI" id="CHEBI:15378"/>
        <dbReference type="ChEBI" id="CHEBI:57643"/>
        <dbReference type="ChEBI" id="CHEBI:58332"/>
        <dbReference type="ChEBI" id="CHEBI:60377"/>
        <dbReference type="EC" id="2.7.8.24"/>
    </reaction>
</comment>
<reference evidence="19 20" key="1">
    <citation type="submission" date="2013-04" db="EMBL/GenBank/DDBJ databases">
        <title>The Genome Sequence of Propionimicrobium lymphophilum ACS-093-V-SCH5.</title>
        <authorList>
            <consortium name="The Broad Institute Genomics Platform"/>
            <person name="Earl A."/>
            <person name="Ward D."/>
            <person name="Feldgarden M."/>
            <person name="Gevers D."/>
            <person name="Saerens B."/>
            <person name="Vaneechoutte M."/>
            <person name="Walker B."/>
            <person name="Young S."/>
            <person name="Zeng Q."/>
            <person name="Gargeya S."/>
            <person name="Fitzgerald M."/>
            <person name="Haas B."/>
            <person name="Abouelleil A."/>
            <person name="Allen A.W."/>
            <person name="Alvarado L."/>
            <person name="Arachchi H.M."/>
            <person name="Berlin A.M."/>
            <person name="Chapman S.B."/>
            <person name="Gainer-Dewar J."/>
            <person name="Goldberg J."/>
            <person name="Griggs A."/>
            <person name="Gujja S."/>
            <person name="Hansen M."/>
            <person name="Howarth C."/>
            <person name="Imamovic A."/>
            <person name="Ireland A."/>
            <person name="Larimer J."/>
            <person name="McCowan C."/>
            <person name="Murphy C."/>
            <person name="Pearson M."/>
            <person name="Poon T.W."/>
            <person name="Priest M."/>
            <person name="Roberts A."/>
            <person name="Saif S."/>
            <person name="Shea T."/>
            <person name="Sisk P."/>
            <person name="Sykes S."/>
            <person name="Wortman J."/>
            <person name="Nusbaum C."/>
            <person name="Birren B."/>
        </authorList>
    </citation>
    <scope>NUCLEOTIDE SEQUENCE [LARGE SCALE GENOMIC DNA]</scope>
    <source>
        <strain evidence="19 20">ACS-093-V-SCH5</strain>
    </source>
</reference>